<reference evidence="1" key="1">
    <citation type="submission" date="2019-10" db="EMBL/GenBank/DDBJ databases">
        <authorList>
            <consortium name="DOE Joint Genome Institute"/>
            <person name="Kuo A."/>
            <person name="Miyauchi S."/>
            <person name="Kiss E."/>
            <person name="Drula E."/>
            <person name="Kohler A."/>
            <person name="Sanchez-Garcia M."/>
            <person name="Andreopoulos B."/>
            <person name="Barry K.W."/>
            <person name="Bonito G."/>
            <person name="Buee M."/>
            <person name="Carver A."/>
            <person name="Chen C."/>
            <person name="Cichocki N."/>
            <person name="Clum A."/>
            <person name="Culley D."/>
            <person name="Crous P.W."/>
            <person name="Fauchery L."/>
            <person name="Girlanda M."/>
            <person name="Hayes R."/>
            <person name="Keri Z."/>
            <person name="Labutti K."/>
            <person name="Lipzen A."/>
            <person name="Lombard V."/>
            <person name="Magnuson J."/>
            <person name="Maillard F."/>
            <person name="Morin E."/>
            <person name="Murat C."/>
            <person name="Nolan M."/>
            <person name="Ohm R."/>
            <person name="Pangilinan J."/>
            <person name="Pereira M."/>
            <person name="Perotto S."/>
            <person name="Peter M."/>
            <person name="Riley R."/>
            <person name="Sitrit Y."/>
            <person name="Stielow B."/>
            <person name="Szollosi G."/>
            <person name="Zifcakova L."/>
            <person name="Stursova M."/>
            <person name="Spatafora J.W."/>
            <person name="Tedersoo L."/>
            <person name="Vaario L.-M."/>
            <person name="Yamada A."/>
            <person name="Yan M."/>
            <person name="Wang P."/>
            <person name="Xu J."/>
            <person name="Bruns T."/>
            <person name="Baldrian P."/>
            <person name="Vilgalys R."/>
            <person name="Henrissat B."/>
            <person name="Grigoriev I.V."/>
            <person name="Hibbett D."/>
            <person name="Nagy L.G."/>
            <person name="Martin F.M."/>
        </authorList>
    </citation>
    <scope>NUCLEOTIDE SEQUENCE</scope>
    <source>
        <strain evidence="1">P2</strain>
    </source>
</reference>
<evidence type="ECO:0000313" key="1">
    <source>
        <dbReference type="EMBL" id="KAF9642268.1"/>
    </source>
</evidence>
<reference evidence="1" key="2">
    <citation type="journal article" date="2020" name="Nat. Commun.">
        <title>Large-scale genome sequencing of mycorrhizal fungi provides insights into the early evolution of symbiotic traits.</title>
        <authorList>
            <person name="Miyauchi S."/>
            <person name="Kiss E."/>
            <person name="Kuo A."/>
            <person name="Drula E."/>
            <person name="Kohler A."/>
            <person name="Sanchez-Garcia M."/>
            <person name="Morin E."/>
            <person name="Andreopoulos B."/>
            <person name="Barry K.W."/>
            <person name="Bonito G."/>
            <person name="Buee M."/>
            <person name="Carver A."/>
            <person name="Chen C."/>
            <person name="Cichocki N."/>
            <person name="Clum A."/>
            <person name="Culley D."/>
            <person name="Crous P.W."/>
            <person name="Fauchery L."/>
            <person name="Girlanda M."/>
            <person name="Hayes R.D."/>
            <person name="Keri Z."/>
            <person name="LaButti K."/>
            <person name="Lipzen A."/>
            <person name="Lombard V."/>
            <person name="Magnuson J."/>
            <person name="Maillard F."/>
            <person name="Murat C."/>
            <person name="Nolan M."/>
            <person name="Ohm R.A."/>
            <person name="Pangilinan J."/>
            <person name="Pereira M.F."/>
            <person name="Perotto S."/>
            <person name="Peter M."/>
            <person name="Pfister S."/>
            <person name="Riley R."/>
            <person name="Sitrit Y."/>
            <person name="Stielow J.B."/>
            <person name="Szollosi G."/>
            <person name="Zifcakova L."/>
            <person name="Stursova M."/>
            <person name="Spatafora J.W."/>
            <person name="Tedersoo L."/>
            <person name="Vaario L.M."/>
            <person name="Yamada A."/>
            <person name="Yan M."/>
            <person name="Wang P."/>
            <person name="Xu J."/>
            <person name="Bruns T."/>
            <person name="Baldrian P."/>
            <person name="Vilgalys R."/>
            <person name="Dunand C."/>
            <person name="Henrissat B."/>
            <person name="Grigoriev I.V."/>
            <person name="Hibbett D."/>
            <person name="Nagy L.G."/>
            <person name="Martin F.M."/>
        </authorList>
    </citation>
    <scope>NUCLEOTIDE SEQUENCE</scope>
    <source>
        <strain evidence="1">P2</strain>
    </source>
</reference>
<dbReference type="EMBL" id="MU118570">
    <property type="protein sequence ID" value="KAF9642268.1"/>
    <property type="molecule type" value="Genomic_DNA"/>
</dbReference>
<name>A0ACB6YY83_THEGA</name>
<organism evidence="1 2">
    <name type="scientific">Thelephora ganbajun</name>
    <name type="common">Ganba fungus</name>
    <dbReference type="NCBI Taxonomy" id="370292"/>
    <lineage>
        <taxon>Eukaryota</taxon>
        <taxon>Fungi</taxon>
        <taxon>Dikarya</taxon>
        <taxon>Basidiomycota</taxon>
        <taxon>Agaricomycotina</taxon>
        <taxon>Agaricomycetes</taxon>
        <taxon>Thelephorales</taxon>
        <taxon>Thelephoraceae</taxon>
        <taxon>Thelephora</taxon>
    </lineage>
</organism>
<comment type="caution">
    <text evidence="1">The sequence shown here is derived from an EMBL/GenBank/DDBJ whole genome shotgun (WGS) entry which is preliminary data.</text>
</comment>
<gene>
    <name evidence="1" type="ORF">BDM02DRAFT_3133202</name>
</gene>
<protein>
    <submittedName>
        <fullName evidence="1">Uncharacterized protein</fullName>
    </submittedName>
</protein>
<accession>A0ACB6YY83</accession>
<proteinExistence type="predicted"/>
<evidence type="ECO:0000313" key="2">
    <source>
        <dbReference type="Proteomes" id="UP000886501"/>
    </source>
</evidence>
<dbReference type="Proteomes" id="UP000886501">
    <property type="component" value="Unassembled WGS sequence"/>
</dbReference>
<keyword evidence="2" id="KW-1185">Reference proteome</keyword>
<sequence length="201" mass="21724">MVSGGPCVLDFSFSPEVEWALTSHQRVLVVLHASPFHKRRFLRVASRKGEEGEKGLRIAVKNAALEREVEELKGEVTRLDGEFGVLLARVEALEVGGGGEVEPLDSDEAAELGLRPDFQDLVVQPDPVDTMSKEGYKRSAMTPASSGYVSAAGEEVVVEEGVGERVAEEEIEMDEEGLWSPSSSDRAVLALIPDSSAFPTQ</sequence>